<sequence>MQKLSIQLSLPSIFSDINNSFVSNKSNLLFLLEKHINFDSFIPLSFRYAFYSHMGRNHIYHLDSFIRALVFQKLLAINSDTLLVNILKLSPELCDFCRFRKVPDPSQFSRFRKNYAPFIFEMFNKVVDITEPICREIDKKKADYLIYDTTGFEPYVAENNPKFFNAKLKQAKKFSKTNDSNPYIAVYSTLPSSSSTNSEARQQYINSHFCYALKAGIVTNGLGIIRHISFFDNEFRKKHPYISTQKSDNPDIDKEISDSKSLKPVLSDFFDLHPTISFKTFLGDSAFDSYDNYSLLRNIFHFDRICTPINPRNSKSDSNSSDIPACPIDNTPFTFLGKSGGKNRSVRYKWVCYKCVPKGSSRTCICETPCTDSKYGKCAYTYPDKDFRTCPGIQRDTEHWNNLYKHRVLVERTINLIKDSFAVETRKSWNTTTTKVDVYFAGITQLIGVLLAKALHRFKDVKSIKRLIA</sequence>
<feature type="domain" description="Transposase InsH N-terminal" evidence="1">
    <location>
        <begin position="21"/>
        <end position="113"/>
    </location>
</feature>
<dbReference type="EMBL" id="CP068114">
    <property type="protein sequence ID" value="QQS87206.1"/>
    <property type="molecule type" value="Genomic_DNA"/>
</dbReference>
<evidence type="ECO:0000313" key="5">
    <source>
        <dbReference type="EMBL" id="QQS88549.1"/>
    </source>
</evidence>
<evidence type="ECO:0000259" key="1">
    <source>
        <dbReference type="Pfam" id="PF05598"/>
    </source>
</evidence>
<name>A0ABX7CGH7_9FUSO</name>
<evidence type="ECO:0000313" key="4">
    <source>
        <dbReference type="EMBL" id="QQS88277.1"/>
    </source>
</evidence>
<gene>
    <name evidence="4" type="ORF">I6I83_03860</name>
    <name evidence="5" type="ORF">I6I83_05280</name>
    <name evidence="2" type="ORF">I6I83_06895</name>
    <name evidence="3" type="ORF">I6I83_09140</name>
</gene>
<keyword evidence="6" id="KW-1185">Reference proteome</keyword>
<accession>A0ABX7CGH7</accession>
<dbReference type="EMBL" id="CP068114">
    <property type="protein sequence ID" value="QQS86775.1"/>
    <property type="molecule type" value="Genomic_DNA"/>
</dbReference>
<organism evidence="5 6">
    <name type="scientific">Fusobacterium canifelinum</name>
    <dbReference type="NCBI Taxonomy" id="285729"/>
    <lineage>
        <taxon>Bacteria</taxon>
        <taxon>Fusobacteriati</taxon>
        <taxon>Fusobacteriota</taxon>
        <taxon>Fusobacteriia</taxon>
        <taxon>Fusobacteriales</taxon>
        <taxon>Fusobacteriaceae</taxon>
        <taxon>Fusobacterium</taxon>
    </lineage>
</organism>
<dbReference type="RefSeq" id="WP_201626299.1">
    <property type="nucleotide sequence ID" value="NZ_CP068114.1"/>
</dbReference>
<protein>
    <submittedName>
        <fullName evidence="5">Transposase</fullName>
    </submittedName>
</protein>
<proteinExistence type="predicted"/>
<evidence type="ECO:0000313" key="3">
    <source>
        <dbReference type="EMBL" id="QQS87206.1"/>
    </source>
</evidence>
<dbReference type="EMBL" id="CP068114">
    <property type="protein sequence ID" value="QQS88549.1"/>
    <property type="molecule type" value="Genomic_DNA"/>
</dbReference>
<evidence type="ECO:0000313" key="6">
    <source>
        <dbReference type="Proteomes" id="UP000595375"/>
    </source>
</evidence>
<dbReference type="InterPro" id="IPR008490">
    <property type="entry name" value="Transposase_InsH_N"/>
</dbReference>
<evidence type="ECO:0000313" key="2">
    <source>
        <dbReference type="EMBL" id="QQS86775.1"/>
    </source>
</evidence>
<dbReference type="EMBL" id="CP068114">
    <property type="protein sequence ID" value="QQS88277.1"/>
    <property type="molecule type" value="Genomic_DNA"/>
</dbReference>
<dbReference type="Proteomes" id="UP000595375">
    <property type="component" value="Chromosome"/>
</dbReference>
<reference evidence="5 6" key="1">
    <citation type="submission" date="2021-01" db="EMBL/GenBank/DDBJ databases">
        <title>FDA dAtabase for Regulatory Grade micrObial Sequences (FDA-ARGOS): Supporting development and validation of Infectious Disease Dx tests.</title>
        <authorList>
            <person name="Sproer C."/>
            <person name="Gronow S."/>
            <person name="Severitt S."/>
            <person name="Schroder I."/>
            <person name="Tallon L."/>
            <person name="Sadzewicz L."/>
            <person name="Zhao X."/>
            <person name="Boylan J."/>
            <person name="Ott S."/>
            <person name="Bowen H."/>
            <person name="Vavikolanu K."/>
            <person name="Mehta A."/>
            <person name="Aluvathingal J."/>
            <person name="Nadendla S."/>
            <person name="Lowell S."/>
            <person name="Myers T."/>
            <person name="Yan Y."/>
            <person name="Sichtig H."/>
        </authorList>
    </citation>
    <scope>NUCLEOTIDE SEQUENCE [LARGE SCALE GENOMIC DNA]</scope>
    <source>
        <strain evidence="5 6">FDAARGOS_1126</strain>
    </source>
</reference>
<dbReference type="Pfam" id="PF05598">
    <property type="entry name" value="DUF772"/>
    <property type="match status" value="1"/>
</dbReference>